<dbReference type="CDD" id="cd01285">
    <property type="entry name" value="nucleoside_deaminase"/>
    <property type="match status" value="1"/>
</dbReference>
<keyword evidence="3" id="KW-1185">Reference proteome</keyword>
<accession>A0A327MC48</accession>
<dbReference type="AlphaFoldDB" id="A0A327MC48"/>
<evidence type="ECO:0000313" key="3">
    <source>
        <dbReference type="Proteomes" id="UP000249065"/>
    </source>
</evidence>
<feature type="domain" description="CMP/dCMP-type deaminase" evidence="1">
    <location>
        <begin position="11"/>
        <end position="135"/>
    </location>
</feature>
<dbReference type="PROSITE" id="PS51747">
    <property type="entry name" value="CYT_DCMP_DEAMINASES_2"/>
    <property type="match status" value="1"/>
</dbReference>
<organism evidence="2 3">
    <name type="scientific">Roseicella frigidaeris</name>
    <dbReference type="NCBI Taxonomy" id="2230885"/>
    <lineage>
        <taxon>Bacteria</taxon>
        <taxon>Pseudomonadati</taxon>
        <taxon>Pseudomonadota</taxon>
        <taxon>Alphaproteobacteria</taxon>
        <taxon>Acetobacterales</taxon>
        <taxon>Roseomonadaceae</taxon>
        <taxon>Roseicella</taxon>
    </lineage>
</organism>
<dbReference type="OrthoDB" id="9802676at2"/>
<dbReference type="RefSeq" id="WP_111468785.1">
    <property type="nucleotide sequence ID" value="NZ_QLIX01000003.1"/>
</dbReference>
<proteinExistence type="predicted"/>
<dbReference type="PANTHER" id="PTHR11079:SF162">
    <property type="entry name" value="RIBOFLAVIN BIOSYNTHESIS PROTEIN PYRD, CHLOROPLASTIC"/>
    <property type="match status" value="1"/>
</dbReference>
<dbReference type="PANTHER" id="PTHR11079">
    <property type="entry name" value="CYTOSINE DEAMINASE FAMILY MEMBER"/>
    <property type="match status" value="1"/>
</dbReference>
<gene>
    <name evidence="2" type="ORF">DOO78_05715</name>
</gene>
<name>A0A327MC48_9PROT</name>
<dbReference type="Pfam" id="PF00383">
    <property type="entry name" value="dCMP_cyt_deam_1"/>
    <property type="match status" value="1"/>
</dbReference>
<protein>
    <submittedName>
        <fullName evidence="2">Nucleoside deaminase</fullName>
    </submittedName>
</protein>
<evidence type="ECO:0000259" key="1">
    <source>
        <dbReference type="PROSITE" id="PS51747"/>
    </source>
</evidence>
<evidence type="ECO:0000313" key="2">
    <source>
        <dbReference type="EMBL" id="RAI59754.1"/>
    </source>
</evidence>
<dbReference type="EMBL" id="QLIX01000003">
    <property type="protein sequence ID" value="RAI59754.1"/>
    <property type="molecule type" value="Genomic_DNA"/>
</dbReference>
<dbReference type="GO" id="GO:0003824">
    <property type="term" value="F:catalytic activity"/>
    <property type="evidence" value="ECO:0007669"/>
    <property type="project" value="InterPro"/>
</dbReference>
<dbReference type="SUPFAM" id="SSF53927">
    <property type="entry name" value="Cytidine deaminase-like"/>
    <property type="match status" value="1"/>
</dbReference>
<dbReference type="Gene3D" id="3.40.140.10">
    <property type="entry name" value="Cytidine Deaminase, domain 2"/>
    <property type="match status" value="1"/>
</dbReference>
<dbReference type="InterPro" id="IPR016193">
    <property type="entry name" value="Cytidine_deaminase-like"/>
</dbReference>
<comment type="caution">
    <text evidence="2">The sequence shown here is derived from an EMBL/GenBank/DDBJ whole genome shotgun (WGS) entry which is preliminary data.</text>
</comment>
<dbReference type="Proteomes" id="UP000249065">
    <property type="component" value="Unassembled WGS sequence"/>
</dbReference>
<dbReference type="InterPro" id="IPR002125">
    <property type="entry name" value="CMP_dCMP_dom"/>
</dbReference>
<sequence length="171" mass="18841">MPSDPTPPASEQDIAFMRRAIELAKQGERARGASPIGCVIVMDGRIVAEAHNEVDIRHDPTAHAEVMAMRRAGEALGVSQFPDAVLYSTLQPCGMCSMASIWAKIGRIVYGAERDDVHQMYFEGRHLDTMDFITDAFRDDLSVKGGVLRRECAGLYHQPGEDVPLEEQANI</sequence>
<reference evidence="3" key="1">
    <citation type="submission" date="2018-06" db="EMBL/GenBank/DDBJ databases">
        <authorList>
            <person name="Khan S.A."/>
        </authorList>
    </citation>
    <scope>NUCLEOTIDE SEQUENCE [LARGE SCALE GENOMIC DNA]</scope>
    <source>
        <strain evidence="3">DB-1506</strain>
    </source>
</reference>